<dbReference type="AlphaFoldDB" id="A0A437Q7D9"/>
<accession>A0A437Q7D9</accession>
<dbReference type="Pfam" id="PF00581">
    <property type="entry name" value="Rhodanese"/>
    <property type="match status" value="1"/>
</dbReference>
<evidence type="ECO:0000313" key="2">
    <source>
        <dbReference type="EMBL" id="RVU30417.1"/>
    </source>
</evidence>
<comment type="caution">
    <text evidence="2">The sequence shown here is derived from an EMBL/GenBank/DDBJ whole genome shotgun (WGS) entry which is preliminary data.</text>
</comment>
<dbReference type="RefSeq" id="WP_127694613.1">
    <property type="nucleotide sequence ID" value="NZ_SACQ01000005.1"/>
</dbReference>
<dbReference type="EMBL" id="SACQ01000005">
    <property type="protein sequence ID" value="RVU30417.1"/>
    <property type="molecule type" value="Genomic_DNA"/>
</dbReference>
<dbReference type="Gene3D" id="3.40.250.10">
    <property type="entry name" value="Rhodanese-like domain"/>
    <property type="match status" value="1"/>
</dbReference>
<protein>
    <submittedName>
        <fullName evidence="2">Rhodanese-like domain-containing protein</fullName>
    </submittedName>
</protein>
<dbReference type="PROSITE" id="PS50206">
    <property type="entry name" value="RHODANESE_3"/>
    <property type="match status" value="1"/>
</dbReference>
<sequence length="106" mass="11747">MFFKDIPTISAKDLIAKLTSDEPTPPIVLDARTRLEWNLSHIPNAVLAGHWHEASLQPNQLVVCVCLSAHRSKPLTDRLIKQGINAVELQGGMLAWWKAGLPTEKS</sequence>
<dbReference type="SMART" id="SM00450">
    <property type="entry name" value="RHOD"/>
    <property type="match status" value="1"/>
</dbReference>
<dbReference type="Proteomes" id="UP000282818">
    <property type="component" value="Unassembled WGS sequence"/>
</dbReference>
<dbReference type="CDD" id="cd00158">
    <property type="entry name" value="RHOD"/>
    <property type="match status" value="1"/>
</dbReference>
<dbReference type="InterPro" id="IPR036873">
    <property type="entry name" value="Rhodanese-like_dom_sf"/>
</dbReference>
<keyword evidence="3" id="KW-1185">Reference proteome</keyword>
<evidence type="ECO:0000313" key="3">
    <source>
        <dbReference type="Proteomes" id="UP000282818"/>
    </source>
</evidence>
<reference evidence="2 3" key="1">
    <citation type="submission" date="2019-01" db="EMBL/GenBank/DDBJ databases">
        <authorList>
            <person name="Chen W.-M."/>
        </authorList>
    </citation>
    <scope>NUCLEOTIDE SEQUENCE [LARGE SCALE GENOMIC DNA]</scope>
    <source>
        <strain evidence="2 3">HPM-16</strain>
    </source>
</reference>
<evidence type="ECO:0000259" key="1">
    <source>
        <dbReference type="PROSITE" id="PS50206"/>
    </source>
</evidence>
<organism evidence="2 3">
    <name type="scientific">Neptunomonas marina</name>
    <dbReference type="NCBI Taxonomy" id="1815562"/>
    <lineage>
        <taxon>Bacteria</taxon>
        <taxon>Pseudomonadati</taxon>
        <taxon>Pseudomonadota</taxon>
        <taxon>Gammaproteobacteria</taxon>
        <taxon>Oceanospirillales</taxon>
        <taxon>Oceanospirillaceae</taxon>
        <taxon>Neptunomonas</taxon>
    </lineage>
</organism>
<dbReference type="InterPro" id="IPR001763">
    <property type="entry name" value="Rhodanese-like_dom"/>
</dbReference>
<gene>
    <name evidence="2" type="ORF">EOE65_12310</name>
</gene>
<feature type="domain" description="Rhodanese" evidence="1">
    <location>
        <begin position="22"/>
        <end position="105"/>
    </location>
</feature>
<name>A0A437Q7D9_9GAMM</name>
<proteinExistence type="predicted"/>
<dbReference type="SUPFAM" id="SSF52821">
    <property type="entry name" value="Rhodanese/Cell cycle control phosphatase"/>
    <property type="match status" value="1"/>
</dbReference>